<dbReference type="KEGG" id="sua:Saut_0363"/>
<evidence type="ECO:0000256" key="1">
    <source>
        <dbReference type="SAM" id="SignalP"/>
    </source>
</evidence>
<keyword evidence="1" id="KW-0732">Signal</keyword>
<evidence type="ECO:0000313" key="4">
    <source>
        <dbReference type="Proteomes" id="UP000007803"/>
    </source>
</evidence>
<accession>E0UUH6</accession>
<dbReference type="InterPro" id="IPR024952">
    <property type="entry name" value="LPP20-like_dom"/>
</dbReference>
<dbReference type="HOGENOM" id="CLU_121836_1_0_7"/>
<dbReference type="eggNOG" id="ENOG5032GW0">
    <property type="taxonomic scope" value="Bacteria"/>
</dbReference>
<dbReference type="OrthoDB" id="9794307at2"/>
<dbReference type="PROSITE" id="PS51257">
    <property type="entry name" value="PROKAR_LIPOPROTEIN"/>
    <property type="match status" value="1"/>
</dbReference>
<dbReference type="Pfam" id="PF02169">
    <property type="entry name" value="LPP20"/>
    <property type="match status" value="1"/>
</dbReference>
<feature type="chain" id="PRO_5003141456" description="Lipoprotein LPP20-like domain-containing protein" evidence="1">
    <location>
        <begin position="27"/>
        <end position="200"/>
    </location>
</feature>
<dbReference type="Proteomes" id="UP000007803">
    <property type="component" value="Chromosome"/>
</dbReference>
<evidence type="ECO:0000259" key="2">
    <source>
        <dbReference type="Pfam" id="PF02169"/>
    </source>
</evidence>
<gene>
    <name evidence="3" type="ordered locus">Saut_0363</name>
</gene>
<feature type="domain" description="Lipoprotein LPP20-like" evidence="2">
    <location>
        <begin position="48"/>
        <end position="153"/>
    </location>
</feature>
<sequence length="200" mass="21913">MHKIIKNTALLIMVAAAITGCSSKKAEPKKQEVYKPTFTCKQEGIAAPRWTCIPEVPGFYAGVGVAEKSAAGIAHMRRVALMNGRSDLAQQIESKIKDKMEGFTRATGNGSAETVDKVTTAVTKQVAKVDLKDSKAVDMWNAPSGAIYMLVTVPEANVNKEVKKVYKKTVDSSFKNDDALWQQFQSKQALENLDKEFPTE</sequence>
<name>E0UUH6_SULAO</name>
<dbReference type="RefSeq" id="WP_013326168.1">
    <property type="nucleotide sequence ID" value="NC_014506.1"/>
</dbReference>
<feature type="signal peptide" evidence="1">
    <location>
        <begin position="1"/>
        <end position="26"/>
    </location>
</feature>
<dbReference type="AlphaFoldDB" id="E0UUH6"/>
<reference evidence="4" key="1">
    <citation type="journal article" date="2010" name="Stand. Genomic Sci.">
        <title>Complete genome sequence of Sulfurimonas autotrophica type strain (OK10).</title>
        <authorList>
            <person name="Sikorski J."/>
            <person name="Munk C."/>
            <person name="Lapidus A."/>
            <person name="Djao O."/>
            <person name="Lucas S."/>
            <person name="Glavina Del Rio T."/>
            <person name="Nolan M."/>
            <person name="Tice H."/>
            <person name="Han C."/>
            <person name="Cheng J."/>
            <person name="Tapia R."/>
            <person name="Goodwin L."/>
            <person name="Pitluck S."/>
            <person name="Liolios K."/>
            <person name="Ivanova N."/>
            <person name="Mavromatis K."/>
            <person name="Mikhailova N."/>
            <person name="Pati A."/>
            <person name="Sims D."/>
            <person name="Meincke L."/>
            <person name="Brettin T."/>
            <person name="Detter J."/>
            <person name="Chen A."/>
            <person name="Palaniappan K."/>
            <person name="Land M."/>
            <person name="Hauser L."/>
            <person name="Chang Y."/>
            <person name="Jeffries C."/>
            <person name="Rohde M."/>
            <person name="Lang E."/>
            <person name="Spring S."/>
            <person name="Goker M."/>
            <person name="Woyke T."/>
            <person name="Bristow J."/>
            <person name="Eisen J."/>
            <person name="Markowitz V."/>
            <person name="Hugenholtz P."/>
            <person name="Kyrpides N."/>
            <person name="Klenk H."/>
        </authorList>
    </citation>
    <scope>NUCLEOTIDE SEQUENCE [LARGE SCALE GENOMIC DNA]</scope>
    <source>
        <strain evidence="4">ATCC BAA-671 / DSM 16294 / JCM 11897 / OK10</strain>
    </source>
</reference>
<dbReference type="EMBL" id="CP002205">
    <property type="protein sequence ID" value="ADN08412.1"/>
    <property type="molecule type" value="Genomic_DNA"/>
</dbReference>
<dbReference type="STRING" id="563040.Saut_0363"/>
<evidence type="ECO:0000313" key="3">
    <source>
        <dbReference type="EMBL" id="ADN08412.1"/>
    </source>
</evidence>
<keyword evidence="4" id="KW-1185">Reference proteome</keyword>
<dbReference type="Gene3D" id="3.10.129.140">
    <property type="entry name" value="Helicobacter TNF-alpha-Inducing protein"/>
    <property type="match status" value="1"/>
</dbReference>
<organism evidence="3 4">
    <name type="scientific">Sulfurimonas autotrophica (strain ATCC BAA-671 / DSM 16294 / JCM 11897 / OK10)</name>
    <dbReference type="NCBI Taxonomy" id="563040"/>
    <lineage>
        <taxon>Bacteria</taxon>
        <taxon>Pseudomonadati</taxon>
        <taxon>Campylobacterota</taxon>
        <taxon>Epsilonproteobacteria</taxon>
        <taxon>Campylobacterales</taxon>
        <taxon>Sulfurimonadaceae</taxon>
        <taxon>Sulfurimonas</taxon>
    </lineage>
</organism>
<proteinExistence type="predicted"/>
<protein>
    <recommendedName>
        <fullName evidence="2">Lipoprotein LPP20-like domain-containing protein</fullName>
    </recommendedName>
</protein>